<dbReference type="Proteomes" id="UP000197269">
    <property type="component" value="Unassembled WGS sequence"/>
</dbReference>
<evidence type="ECO:0008006" key="3">
    <source>
        <dbReference type="Google" id="ProtNLM"/>
    </source>
</evidence>
<reference evidence="1 2" key="1">
    <citation type="submission" date="2017-03" db="EMBL/GenBank/DDBJ databases">
        <title>Genome of strain Rhizobium sp. CNPSo 668.</title>
        <authorList>
            <person name="Ribeiro R."/>
        </authorList>
    </citation>
    <scope>NUCLEOTIDE SEQUENCE [LARGE SCALE GENOMIC DNA]</scope>
    <source>
        <strain evidence="1 2">CNPSo 668</strain>
    </source>
</reference>
<dbReference type="InterPro" id="IPR010385">
    <property type="entry name" value="DUF982"/>
</dbReference>
<dbReference type="Pfam" id="PF06169">
    <property type="entry name" value="DUF982"/>
    <property type="match status" value="1"/>
</dbReference>
<evidence type="ECO:0000313" key="1">
    <source>
        <dbReference type="EMBL" id="OWO92281.1"/>
    </source>
</evidence>
<accession>A0A246DPS8</accession>
<dbReference type="Gene3D" id="6.10.250.730">
    <property type="match status" value="1"/>
</dbReference>
<dbReference type="EMBL" id="MXPU01000018">
    <property type="protein sequence ID" value="OWO92281.1"/>
    <property type="molecule type" value="Genomic_DNA"/>
</dbReference>
<dbReference type="AlphaFoldDB" id="A0A246DPS8"/>
<comment type="caution">
    <text evidence="1">The sequence shown here is derived from an EMBL/GenBank/DDBJ whole genome shotgun (WGS) entry which is preliminary data.</text>
</comment>
<protein>
    <recommendedName>
        <fullName evidence="3">DUF982 domain-containing protein</fullName>
    </recommendedName>
</protein>
<evidence type="ECO:0000313" key="2">
    <source>
        <dbReference type="Proteomes" id="UP000197269"/>
    </source>
</evidence>
<organism evidence="1 2">
    <name type="scientific">Rhizobium esperanzae</name>
    <dbReference type="NCBI Taxonomy" id="1967781"/>
    <lineage>
        <taxon>Bacteria</taxon>
        <taxon>Pseudomonadati</taxon>
        <taxon>Pseudomonadota</taxon>
        <taxon>Alphaproteobacteria</taxon>
        <taxon>Hyphomicrobiales</taxon>
        <taxon>Rhizobiaceae</taxon>
        <taxon>Rhizobium/Agrobacterium group</taxon>
        <taxon>Rhizobium</taxon>
    </lineage>
</organism>
<sequence length="86" mass="9642">MEKVINIDFHVIWKPPVYVRIGHGMRERIEGPDAALAALLHRWPSTNSREFGVAKRRCVDAIARRGSAEGARRAFMEAALAARVFA</sequence>
<proteinExistence type="predicted"/>
<gene>
    <name evidence="1" type="ORF">B5E41_23900</name>
</gene>
<dbReference type="RefSeq" id="WP_088396340.1">
    <property type="nucleotide sequence ID" value="NZ_MXPU01000018.1"/>
</dbReference>
<name>A0A246DPS8_9HYPH</name>